<reference evidence="2 4" key="3">
    <citation type="submission" date="2017-04" db="EMBL/GenBank/DDBJ databases">
        <authorList>
            <person name="Varghese N."/>
            <person name="Submissions S."/>
        </authorList>
    </citation>
    <scope>NUCLEOTIDE SEQUENCE [LARGE SCALE GENOMIC DNA]</scope>
    <source>
        <strain evidence="2 4">DSM 9789</strain>
    </source>
</reference>
<dbReference type="Proteomes" id="UP000192315">
    <property type="component" value="Unassembled WGS sequence"/>
</dbReference>
<gene>
    <name evidence="1" type="ordered locus">PTO0606</name>
    <name evidence="2" type="ORF">SAMN02745355_0389</name>
</gene>
<reference evidence="1 3" key="1">
    <citation type="journal article" date="2004" name="Proc. Natl. Acad. Sci. U.S.A.">
        <title>Genome sequence of Picrophilus torridus and its implications for life around pH 0.</title>
        <authorList>
            <person name="Futterer O."/>
            <person name="Angelov A."/>
            <person name="Liesegang H."/>
            <person name="Gottschalk G."/>
            <person name="Schleper C."/>
            <person name="Schepers B."/>
            <person name="Dock C."/>
            <person name="Antranikian G."/>
            <person name="Liebl W."/>
        </authorList>
    </citation>
    <scope>NUCLEOTIDE SEQUENCE [LARGE SCALE GENOMIC DNA]</scope>
    <source>
        <strain evidence="3">ATCC 700027 / DSM 9790 / JCM 10055 / NBRC 100828</strain>
        <strain evidence="1">DSM 9790</strain>
    </source>
</reference>
<dbReference type="KEGG" id="pto:PTO0606"/>
<dbReference type="AlphaFoldDB" id="Q6L1G1"/>
<dbReference type="EMBL" id="AE017261">
    <property type="protein sequence ID" value="AAT43191.1"/>
    <property type="molecule type" value="Genomic_DNA"/>
</dbReference>
<dbReference type="HOGENOM" id="CLU_724851_0_0_2"/>
<accession>Q6L1G1</accession>
<dbReference type="GeneID" id="2844879"/>
<dbReference type="Proteomes" id="UP000000438">
    <property type="component" value="Chromosome"/>
</dbReference>
<accession>A0A8G2FW16</accession>
<proteinExistence type="predicted"/>
<evidence type="ECO:0000313" key="3">
    <source>
        <dbReference type="Proteomes" id="UP000000438"/>
    </source>
</evidence>
<keyword evidence="4" id="KW-1185">Reference proteome</keyword>
<protein>
    <submittedName>
        <fullName evidence="1">AMP-binding enzyme</fullName>
    </submittedName>
</protein>
<dbReference type="STRING" id="263820.PTO0606"/>
<dbReference type="Gene3D" id="3.40.50.980">
    <property type="match status" value="1"/>
</dbReference>
<reference evidence="1" key="2">
    <citation type="submission" date="2004-02" db="EMBL/GenBank/DDBJ databases">
        <authorList>
            <person name="Fuetterer O."/>
            <person name="Angelov A."/>
            <person name="Liesegang H."/>
            <person name="Gottschalk G."/>
            <person name="Schleper C."/>
            <person name="Schepers B."/>
            <person name="Dock C."/>
            <person name="Antranikian G."/>
            <person name="Liebl W."/>
        </authorList>
    </citation>
    <scope>NUCLEOTIDE SEQUENCE</scope>
    <source>
        <strain evidence="1">DSM 9790</strain>
    </source>
</reference>
<dbReference type="SUPFAM" id="SSF56801">
    <property type="entry name" value="Acetyl-CoA synthetase-like"/>
    <property type="match status" value="1"/>
</dbReference>
<organism evidence="1 3">
    <name type="scientific">Picrophilus torridus (strain ATCC 700027 / DSM 9790 / JCM 10055 / NBRC 100828 / KAW 2/3)</name>
    <dbReference type="NCBI Taxonomy" id="1122961"/>
    <lineage>
        <taxon>Archaea</taxon>
        <taxon>Methanobacteriati</taxon>
        <taxon>Thermoplasmatota</taxon>
        <taxon>Thermoplasmata</taxon>
        <taxon>Thermoplasmatales</taxon>
        <taxon>Picrophilaceae</taxon>
        <taxon>Picrophilus</taxon>
    </lineage>
</organism>
<dbReference type="RefSeq" id="WP_011177407.1">
    <property type="nucleotide sequence ID" value="NC_005877.1"/>
</dbReference>
<dbReference type="InParanoid" id="Q6L1G1"/>
<evidence type="ECO:0000313" key="2">
    <source>
        <dbReference type="EMBL" id="SMD30504.1"/>
    </source>
</evidence>
<evidence type="ECO:0000313" key="1">
    <source>
        <dbReference type="EMBL" id="AAT43191.1"/>
    </source>
</evidence>
<dbReference type="OrthoDB" id="385453at2157"/>
<evidence type="ECO:0000313" key="4">
    <source>
        <dbReference type="Proteomes" id="UP000192315"/>
    </source>
</evidence>
<name>Q6L1G1_PICTO</name>
<dbReference type="PaxDb" id="263820-PTO0606"/>
<sequence length="381" mass="44935">MARIPEIGPYTMFLRNTNVNRSQPVLIYNNRYIAYYRMLSYIDSMSYYLSNNLGINPGDPGIIIVRELPEFIISLFAMIKAGLSITIIDPDDSYLLIDKIKSSRITIASYDDYEKLSDFGYFIVSDSQFSGFRDMILGSIRRIKHKDTKFSNVIYSGKGSENFEDDSMIKFIRNGHEIKFNQRYIIENVFNINYSMPKMENRPYIKSNVPGYIPAGFMFSIMIPISFGATIINGKSDRSYDFSFECMDGMPFYGYRYGLNYIYYYFRDSSLAVFRENSNVFDMFDYNIENNHLSVYYKDITIDLDDYFYDDLKIRRGNYIIRSCREIYPDFILKKLEPCNIKPEIIINGNEIEMIVNKYDYKCIEDRLSKFEMPDKINVYE</sequence>
<dbReference type="EMBL" id="FWYE01000001">
    <property type="protein sequence ID" value="SMD30504.1"/>
    <property type="molecule type" value="Genomic_DNA"/>
</dbReference>
<dbReference type="eggNOG" id="arCOG00856">
    <property type="taxonomic scope" value="Archaea"/>
</dbReference>